<dbReference type="InterPro" id="IPR008920">
    <property type="entry name" value="TF_FadR/GntR_C"/>
</dbReference>
<evidence type="ECO:0000313" key="6">
    <source>
        <dbReference type="EMBL" id="MVU81176.1"/>
    </source>
</evidence>
<dbReference type="InterPro" id="IPR011711">
    <property type="entry name" value="GntR_C"/>
</dbReference>
<dbReference type="RefSeq" id="WP_157390797.1">
    <property type="nucleotide sequence ID" value="NZ_WRPP01000006.1"/>
</dbReference>
<dbReference type="GO" id="GO:0003677">
    <property type="term" value="F:DNA binding"/>
    <property type="evidence" value="ECO:0007669"/>
    <property type="project" value="UniProtKB-KW"/>
</dbReference>
<dbReference type="InterPro" id="IPR000524">
    <property type="entry name" value="Tscrpt_reg_HTH_GntR"/>
</dbReference>
<proteinExistence type="predicted"/>
<dbReference type="EMBL" id="WRPP01000006">
    <property type="protein sequence ID" value="MVU81176.1"/>
    <property type="molecule type" value="Genomic_DNA"/>
</dbReference>
<dbReference type="SUPFAM" id="SSF48008">
    <property type="entry name" value="GntR ligand-binding domain-like"/>
    <property type="match status" value="1"/>
</dbReference>
<protein>
    <submittedName>
        <fullName evidence="6">FCD domain-containing protein</fullName>
    </submittedName>
</protein>
<sequence length="235" mass="26092">MTSRDRAAAPPLSRTAYVAERLKEDVASGAIKPGELIKQTVLAKKYGVSATPVREAMRLLEADGVLDYSPHRGATVREMTPDTARDLYRLRAAVEKVAAEMAVDRMTDAGLAAIKEKHAALAQAQRAGTASPAELSMMNREFHFAIYRQTSPLIVQHVELLWARFTPDTTVWRRPEDAAELQHDHDDILDALVRRDAAAAGRLTAEHIEHAARIRESEPDLRAAGHDERQDFERA</sequence>
<evidence type="ECO:0000256" key="3">
    <source>
        <dbReference type="ARBA" id="ARBA00023163"/>
    </source>
</evidence>
<evidence type="ECO:0000256" key="1">
    <source>
        <dbReference type="ARBA" id="ARBA00023015"/>
    </source>
</evidence>
<dbReference type="SMART" id="SM00895">
    <property type="entry name" value="FCD"/>
    <property type="match status" value="1"/>
</dbReference>
<keyword evidence="1" id="KW-0805">Transcription regulation</keyword>
<evidence type="ECO:0000256" key="2">
    <source>
        <dbReference type="ARBA" id="ARBA00023125"/>
    </source>
</evidence>
<dbReference type="SMART" id="SM00345">
    <property type="entry name" value="HTH_GNTR"/>
    <property type="match status" value="1"/>
</dbReference>
<dbReference type="InterPro" id="IPR036390">
    <property type="entry name" value="WH_DNA-bd_sf"/>
</dbReference>
<gene>
    <name evidence="6" type="ORF">GPX89_28520</name>
</gene>
<dbReference type="InterPro" id="IPR036388">
    <property type="entry name" value="WH-like_DNA-bd_sf"/>
</dbReference>
<dbReference type="PANTHER" id="PTHR43537">
    <property type="entry name" value="TRANSCRIPTIONAL REGULATOR, GNTR FAMILY"/>
    <property type="match status" value="1"/>
</dbReference>
<dbReference type="PROSITE" id="PS50949">
    <property type="entry name" value="HTH_GNTR"/>
    <property type="match status" value="1"/>
</dbReference>
<evidence type="ECO:0000259" key="5">
    <source>
        <dbReference type="PROSITE" id="PS50949"/>
    </source>
</evidence>
<dbReference type="PANTHER" id="PTHR43537:SF24">
    <property type="entry name" value="GLUCONATE OPERON TRANSCRIPTIONAL REPRESSOR"/>
    <property type="match status" value="1"/>
</dbReference>
<dbReference type="Pfam" id="PF00392">
    <property type="entry name" value="GntR"/>
    <property type="match status" value="1"/>
</dbReference>
<reference evidence="6 7" key="1">
    <citation type="submission" date="2019-12" db="EMBL/GenBank/DDBJ databases">
        <title>Nocardia sp. nov. ET3-3 isolated from soil.</title>
        <authorList>
            <person name="Kanchanasin P."/>
            <person name="Tanasupawat S."/>
            <person name="Yuki M."/>
            <person name="Kudo T."/>
        </authorList>
    </citation>
    <scope>NUCLEOTIDE SEQUENCE [LARGE SCALE GENOMIC DNA]</scope>
    <source>
        <strain evidence="6 7">ET3-3</strain>
    </source>
</reference>
<keyword evidence="7" id="KW-1185">Reference proteome</keyword>
<keyword evidence="2" id="KW-0238">DNA-binding</keyword>
<keyword evidence="3" id="KW-0804">Transcription</keyword>
<dbReference type="CDD" id="cd07377">
    <property type="entry name" value="WHTH_GntR"/>
    <property type="match status" value="1"/>
</dbReference>
<dbReference type="Gene3D" id="1.20.120.530">
    <property type="entry name" value="GntR ligand-binding domain-like"/>
    <property type="match status" value="1"/>
</dbReference>
<evidence type="ECO:0000313" key="7">
    <source>
        <dbReference type="Proteomes" id="UP000466794"/>
    </source>
</evidence>
<feature type="region of interest" description="Disordered" evidence="4">
    <location>
        <begin position="215"/>
        <end position="235"/>
    </location>
</feature>
<name>A0A7K1V3I3_9NOCA</name>
<dbReference type="GO" id="GO:0003700">
    <property type="term" value="F:DNA-binding transcription factor activity"/>
    <property type="evidence" value="ECO:0007669"/>
    <property type="project" value="InterPro"/>
</dbReference>
<dbReference type="SUPFAM" id="SSF46785">
    <property type="entry name" value="Winged helix' DNA-binding domain"/>
    <property type="match status" value="1"/>
</dbReference>
<dbReference type="Gene3D" id="1.10.10.10">
    <property type="entry name" value="Winged helix-like DNA-binding domain superfamily/Winged helix DNA-binding domain"/>
    <property type="match status" value="1"/>
</dbReference>
<accession>A0A7K1V3I3</accession>
<feature type="domain" description="HTH gntR-type" evidence="5">
    <location>
        <begin position="12"/>
        <end position="79"/>
    </location>
</feature>
<comment type="caution">
    <text evidence="6">The sequence shown here is derived from an EMBL/GenBank/DDBJ whole genome shotgun (WGS) entry which is preliminary data.</text>
</comment>
<organism evidence="6 7">
    <name type="scientific">Nocardia terrae</name>
    <dbReference type="NCBI Taxonomy" id="2675851"/>
    <lineage>
        <taxon>Bacteria</taxon>
        <taxon>Bacillati</taxon>
        <taxon>Actinomycetota</taxon>
        <taxon>Actinomycetes</taxon>
        <taxon>Mycobacteriales</taxon>
        <taxon>Nocardiaceae</taxon>
        <taxon>Nocardia</taxon>
    </lineage>
</organism>
<dbReference type="AlphaFoldDB" id="A0A7K1V3I3"/>
<dbReference type="Pfam" id="PF07729">
    <property type="entry name" value="FCD"/>
    <property type="match status" value="1"/>
</dbReference>
<dbReference type="Proteomes" id="UP000466794">
    <property type="component" value="Unassembled WGS sequence"/>
</dbReference>
<evidence type="ECO:0000256" key="4">
    <source>
        <dbReference type="SAM" id="MobiDB-lite"/>
    </source>
</evidence>